<dbReference type="EMBL" id="JALLAZ020000919">
    <property type="protein sequence ID" value="KAL3784689.1"/>
    <property type="molecule type" value="Genomic_DNA"/>
</dbReference>
<dbReference type="PANTHER" id="PTHR10933:SF9">
    <property type="entry name" value="IMMUNOGLOBULIN-BINDING PROTEIN 1"/>
    <property type="match status" value="1"/>
</dbReference>
<sequence length="472" mass="52509">MADPYISSSSSELLRGMMTSPSEALSLATSWLDGHSAFGGDDASSSSSSSSSSSPVEDAIALLIELRDRISRGGLISDNEAYDDVPTSTLELLDAEYQLGRAFLMLPTRATNTTTTYDDDDASSYSNSSVRRRRNVMRAMEHYVSFLRRLAMLGEGMLEDAALAECRRLLDDEEGGEGGEGEEGEGECEYGYDDDGGGGGVGVERRTTTRTNPSEVREMKIQRHRRKRTAEERRSRLTSLLDRRGRLGLDDEESMEGHDAESLMRNIHVETLRLHAEMCMEEIQSSRGELEMLDMAIKMSTTTTTTGGGGEDPRTNDDAGGRSDERRRGPLRMTQITKNPITGRLELATKRVTNDGRLVPAAPLTTSDNIVTRDAIASGVFRPGWNQPTMTLEELGERELADAMRRSEIQRISEANDIYRPRRYDQLERDGMEDDDALVEASAKLDREWDDWKEENPRGSGNKMGERGDRNF</sequence>
<dbReference type="AlphaFoldDB" id="A0ABD3P8V6"/>
<organism evidence="2 3">
    <name type="scientific">Stephanodiscus triporus</name>
    <dbReference type="NCBI Taxonomy" id="2934178"/>
    <lineage>
        <taxon>Eukaryota</taxon>
        <taxon>Sar</taxon>
        <taxon>Stramenopiles</taxon>
        <taxon>Ochrophyta</taxon>
        <taxon>Bacillariophyta</taxon>
        <taxon>Coscinodiscophyceae</taxon>
        <taxon>Thalassiosirophycidae</taxon>
        <taxon>Stephanodiscales</taxon>
        <taxon>Stephanodiscaceae</taxon>
        <taxon>Stephanodiscus</taxon>
    </lineage>
</organism>
<evidence type="ECO:0000313" key="2">
    <source>
        <dbReference type="EMBL" id="KAL3784689.1"/>
    </source>
</evidence>
<evidence type="ECO:0000256" key="1">
    <source>
        <dbReference type="SAM" id="MobiDB-lite"/>
    </source>
</evidence>
<evidence type="ECO:0000313" key="3">
    <source>
        <dbReference type="Proteomes" id="UP001530315"/>
    </source>
</evidence>
<dbReference type="InterPro" id="IPR007304">
    <property type="entry name" value="TAP46-like"/>
</dbReference>
<proteinExistence type="predicted"/>
<dbReference type="InterPro" id="IPR038511">
    <property type="entry name" value="TAP42/TAP46-like_sf"/>
</dbReference>
<keyword evidence="3" id="KW-1185">Reference proteome</keyword>
<accession>A0ABD3P8V6</accession>
<feature type="region of interest" description="Disordered" evidence="1">
    <location>
        <begin position="172"/>
        <end position="239"/>
    </location>
</feature>
<dbReference type="Pfam" id="PF04177">
    <property type="entry name" value="TAP42"/>
    <property type="match status" value="1"/>
</dbReference>
<evidence type="ECO:0008006" key="4">
    <source>
        <dbReference type="Google" id="ProtNLM"/>
    </source>
</evidence>
<protein>
    <recommendedName>
        <fullName evidence="4">TAP42-like protein</fullName>
    </recommendedName>
</protein>
<comment type="caution">
    <text evidence="2">The sequence shown here is derived from an EMBL/GenBank/DDBJ whole genome shotgun (WGS) entry which is preliminary data.</text>
</comment>
<feature type="region of interest" description="Disordered" evidence="1">
    <location>
        <begin position="445"/>
        <end position="472"/>
    </location>
</feature>
<name>A0ABD3P8V6_9STRA</name>
<gene>
    <name evidence="2" type="ORF">ACHAW5_002867</name>
</gene>
<feature type="compositionally biased region" description="Acidic residues" evidence="1">
    <location>
        <begin position="172"/>
        <end position="196"/>
    </location>
</feature>
<reference evidence="2 3" key="1">
    <citation type="submission" date="2024-10" db="EMBL/GenBank/DDBJ databases">
        <title>Updated reference genomes for cyclostephanoid diatoms.</title>
        <authorList>
            <person name="Roberts W.R."/>
            <person name="Alverson A.J."/>
        </authorList>
    </citation>
    <scope>NUCLEOTIDE SEQUENCE [LARGE SCALE GENOMIC DNA]</scope>
    <source>
        <strain evidence="2 3">AJA276-08</strain>
    </source>
</reference>
<feature type="compositionally biased region" description="Basic and acidic residues" evidence="1">
    <location>
        <begin position="311"/>
        <end position="328"/>
    </location>
</feature>
<feature type="region of interest" description="Disordered" evidence="1">
    <location>
        <begin position="301"/>
        <end position="330"/>
    </location>
</feature>
<dbReference type="Gene3D" id="1.25.40.540">
    <property type="entry name" value="TAP42-like family"/>
    <property type="match status" value="1"/>
</dbReference>
<dbReference type="Proteomes" id="UP001530315">
    <property type="component" value="Unassembled WGS sequence"/>
</dbReference>
<dbReference type="PANTHER" id="PTHR10933">
    <property type="entry name" value="IMMUNOGLOBULIN-BINDING PROTEIN 1"/>
    <property type="match status" value="1"/>
</dbReference>
<feature type="compositionally biased region" description="Basic and acidic residues" evidence="1">
    <location>
        <begin position="229"/>
        <end position="239"/>
    </location>
</feature>